<dbReference type="SUPFAM" id="SSF52777">
    <property type="entry name" value="CoA-dependent acyltransferases"/>
    <property type="match status" value="2"/>
</dbReference>
<dbReference type="InterPro" id="IPR020806">
    <property type="entry name" value="PKS_PP-bd"/>
</dbReference>
<dbReference type="Gene3D" id="2.30.38.10">
    <property type="entry name" value="Luciferase, Domain 3"/>
    <property type="match status" value="1"/>
</dbReference>
<evidence type="ECO:0000313" key="6">
    <source>
        <dbReference type="EMBL" id="PYI01217.1"/>
    </source>
</evidence>
<dbReference type="InterPro" id="IPR009081">
    <property type="entry name" value="PP-bd_ACP"/>
</dbReference>
<dbReference type="VEuPathDB" id="FungiDB:BO78DRAFT_423723"/>
<dbReference type="InterPro" id="IPR023213">
    <property type="entry name" value="CAT-like_dom_sf"/>
</dbReference>
<dbReference type="Pfam" id="PF00668">
    <property type="entry name" value="Condensation"/>
    <property type="match status" value="1"/>
</dbReference>
<proteinExistence type="inferred from homology"/>
<gene>
    <name evidence="6" type="ORF">BO78DRAFT_423723</name>
</gene>
<dbReference type="PANTHER" id="PTHR45527:SF12">
    <property type="entry name" value="NONRIBOSOMAL PEPTIDE SYNTHETASE IVOA"/>
    <property type="match status" value="1"/>
</dbReference>
<dbReference type="Gene3D" id="3.40.50.12780">
    <property type="entry name" value="N-terminal domain of ligase-like"/>
    <property type="match status" value="2"/>
</dbReference>
<dbReference type="SUPFAM" id="SSF56801">
    <property type="entry name" value="Acetyl-CoA synthetase-like"/>
    <property type="match status" value="2"/>
</dbReference>
<dbReference type="InterPro" id="IPR036736">
    <property type="entry name" value="ACP-like_sf"/>
</dbReference>
<dbReference type="Gene3D" id="3.30.559.30">
    <property type="entry name" value="Nonribosomal peptide synthetase, condensation domain"/>
    <property type="match status" value="1"/>
</dbReference>
<dbReference type="GO" id="GO:0043041">
    <property type="term" value="P:amino acid activation for nonribosomal peptide biosynthetic process"/>
    <property type="evidence" value="ECO:0007669"/>
    <property type="project" value="TreeGrafter"/>
</dbReference>
<dbReference type="OrthoDB" id="416786at2759"/>
<dbReference type="Gene3D" id="3.30.300.30">
    <property type="match status" value="2"/>
</dbReference>
<dbReference type="InterPro" id="IPR045851">
    <property type="entry name" value="AMP-bd_C_sf"/>
</dbReference>
<evidence type="ECO:0000313" key="7">
    <source>
        <dbReference type="Proteomes" id="UP000248423"/>
    </source>
</evidence>
<dbReference type="Gene3D" id="1.10.1200.10">
    <property type="entry name" value="ACP-like"/>
    <property type="match status" value="1"/>
</dbReference>
<dbReference type="Gene3D" id="3.30.559.10">
    <property type="entry name" value="Chloramphenicol acetyltransferase-like domain"/>
    <property type="match status" value="1"/>
</dbReference>
<dbReference type="InterPro" id="IPR042099">
    <property type="entry name" value="ANL_N_sf"/>
</dbReference>
<sequence>MTPRTPYRFPTLTDGETVDIANYPSLCTVGEEERIRRLTIAWSILLFAYEESESVSFGLGRHEGWVYASTEMSNEVGWQDLQVQVGGALGAEEVNTGVCLGHRKETSIPTELQLVLFIGGSDSSLSLAYRPCLLSAGQAANVTSTLDAILQALEGPNTRLGSMELLSERNIEHLTHFSSGPRMVQEEYLHHIVEMQASENGDRVAVDAWDGRLTYRELDTYATQLSKSLISLGVSGGFVPLCADKSMWAVVAMLAILKTGAACSPLEPSNPRSRLEAMVQTCGATLVLVTEPYASLIQMDGVQVVVISSDMLAALPRPDTSSTIHPIHPALHSAAFLLWTSGSTGAPKGVVLEHAPLFTSITAYATASQFNPQTRTFQFTSFTFTVSLCDIFGTLSQGGWVCLASDDQRLSDLARALRDLRATFCWLTSTSLAGLHPSQMPDLQSITVGGESLAPDIHAAWITHPDDPNRLVPVGAVGELLVEEPFLARGYLHDEERTTAQFISPPAWMARFRPGETTRLYRTNDLVRYNSDGSIRFVGRRQAHAKIRGNWIDLTEIESYVRRACGAAEVVVDVVTTRDPVDVLTAFLVCPGQTLPLDAPVLQQADDGFRQTVGRALQALQDSLPRSMTPTAFVPLSRLPLTRTNKADRRLLREQAGLMARAELVQLATTSDRAVLQPPLSANERVMQQLWSELMGLPLAGIGVDDSFVNLGGDSELAIQLVPMARKHGLGLTVLDVFRHPRLGQLVAHLQDEGSSGPTSCEALPAPAAWDLDPLKPPAARQCGVRPSDIEDLYPCTTLQEGLMALSAQRAGAYILNMAYEIPATVDLARLRDAWHTVVRALPILRTRIVHLPGTGFHQAVMEEPFAWSPMSSEAEFRHFNRSNPMGLGSNLARFALLQPDVAPARLLLAVHHSIFDRWSAPLLLAEVEKAYGGQLVEKQHFKEFVSYVSSQPAEHSDAFWRDWLSDSRPTVFPRLPEATYVPNPTSSKDTTVWLSPSPSAFTATTKLRLSWALLLSQHTGNPDVVFGAVSTGRSAPVEGIERLVGPTLATVPFRVRVNGDASVGDALQALQEESMTMLPYEQRGLQNISRIGPAAKAACIFQSLLIVHASNSGSQWDLIGMRDDQPLPELFSYGLTLSCEVLGPERIHLQAFFDPHMIEEGYVEVLLSQFAHVMRQVNEVPDCKLHEISLVSPLDQERLRTWNRPLQHTEVCIHEVIERQGAAQPQAEAVCSWDGTLTYACLDRLSSTLASQLHRRGVTGGAFVALLVEKSKWTPVAMLAVMKAGGAFVLLDASFPVDRLQAICRQLGAPIVVSSETHLPLARQLSPDPIIVSAIDSNPPPASLPLVHPNDALYAVFTSGSTGTPKGVVISHASYGTGAREHIGPASITPTARVLQFASYAFDASIIEHLTTLMAGGCVCIIPEEERTSSLAEAVAARQANWTWLTPSVVRSLEPRDFPGLEHLCLMGESMGRTEIEKWSPHVHLMQAYGPAECSVLATLQTTVTAQSDPRNIGIPRGGNAWIVDRDDHTRLAPVGTIGELLIEGPIVGQGYHGDVAQTEAAFLAAPDWIREFRDNPHPMTRVNKTGDLVQYSPRMDGSLLYIARKDTQIKIRGQRLELSEVEYHARSAMASPWDIVVNAVKQGGRPMLALFSAEQVDDPDCCLVLPMTPDRRIRMGQVRQTLEARLPSFMVPIVWIPVTRIPLSPSRKTDRRRLQSLVGDLTPDQYKTYIIAATSDMSQTVASGQKERHQPLSKNEMLLQNLIWQVLEGEDSTSPRTPMAMDELFTNIGGDSLGSLSLTSMAKQSGFSFTTGDVLGCTLEELARMRQE</sequence>
<accession>A0A319DTY9</accession>
<dbReference type="Proteomes" id="UP000248423">
    <property type="component" value="Unassembled WGS sequence"/>
</dbReference>
<dbReference type="PROSITE" id="PS50075">
    <property type="entry name" value="CARRIER"/>
    <property type="match status" value="1"/>
</dbReference>
<dbReference type="PANTHER" id="PTHR45527">
    <property type="entry name" value="NONRIBOSOMAL PEPTIDE SYNTHETASE"/>
    <property type="match status" value="1"/>
</dbReference>
<evidence type="ECO:0000259" key="5">
    <source>
        <dbReference type="PROSITE" id="PS50075"/>
    </source>
</evidence>
<dbReference type="CDD" id="cd19545">
    <property type="entry name" value="FUM14_C_NRPS-like"/>
    <property type="match status" value="1"/>
</dbReference>
<dbReference type="SUPFAM" id="SSF47336">
    <property type="entry name" value="ACP-like"/>
    <property type="match status" value="1"/>
</dbReference>
<evidence type="ECO:0000256" key="1">
    <source>
        <dbReference type="ARBA" id="ARBA00022450"/>
    </source>
</evidence>
<dbReference type="GO" id="GO:0031177">
    <property type="term" value="F:phosphopantetheine binding"/>
    <property type="evidence" value="ECO:0007669"/>
    <property type="project" value="InterPro"/>
</dbReference>
<keyword evidence="2" id="KW-0597">Phosphoprotein</keyword>
<protein>
    <submittedName>
        <fullName evidence="6">Acetyl-CoA synthetase-like protein</fullName>
    </submittedName>
</protein>
<dbReference type="CDD" id="cd05918">
    <property type="entry name" value="A_NRPS_SidN3_like"/>
    <property type="match status" value="2"/>
</dbReference>
<dbReference type="PROSITE" id="PS00455">
    <property type="entry name" value="AMP_BINDING"/>
    <property type="match status" value="1"/>
</dbReference>
<dbReference type="FunFam" id="3.30.300.30:FF:000015">
    <property type="entry name" value="Nonribosomal peptide synthase SidD"/>
    <property type="match status" value="2"/>
</dbReference>
<dbReference type="FunFam" id="3.40.50.12780:FF:000014">
    <property type="entry name" value="Nonribosomal peptide synthetase 1"/>
    <property type="match status" value="1"/>
</dbReference>
<feature type="domain" description="Carrier" evidence="5">
    <location>
        <begin position="678"/>
        <end position="754"/>
    </location>
</feature>
<dbReference type="Pfam" id="PF00501">
    <property type="entry name" value="AMP-binding"/>
    <property type="match status" value="2"/>
</dbReference>
<dbReference type="GO" id="GO:0005737">
    <property type="term" value="C:cytoplasm"/>
    <property type="evidence" value="ECO:0007669"/>
    <property type="project" value="TreeGrafter"/>
</dbReference>
<evidence type="ECO:0000256" key="4">
    <source>
        <dbReference type="ARBA" id="ARBA00029454"/>
    </source>
</evidence>
<comment type="similarity">
    <text evidence="4">Belongs to the NRP synthetase family.</text>
</comment>
<dbReference type="InterPro" id="IPR000873">
    <property type="entry name" value="AMP-dep_synth/lig_dom"/>
</dbReference>
<dbReference type="Pfam" id="PF00550">
    <property type="entry name" value="PP-binding"/>
    <property type="match status" value="1"/>
</dbReference>
<dbReference type="EMBL" id="KZ826421">
    <property type="protein sequence ID" value="PYI01217.1"/>
    <property type="molecule type" value="Genomic_DNA"/>
</dbReference>
<name>A0A319DTY9_ASPSB</name>
<dbReference type="GO" id="GO:1904091">
    <property type="term" value="F:non-ribosomal peptide synthetase activity"/>
    <property type="evidence" value="ECO:0007669"/>
    <property type="project" value="UniProtKB-ARBA"/>
</dbReference>
<evidence type="ECO:0000256" key="2">
    <source>
        <dbReference type="ARBA" id="ARBA00022553"/>
    </source>
</evidence>
<dbReference type="InterPro" id="IPR001242">
    <property type="entry name" value="Condensation_dom"/>
</dbReference>
<reference evidence="6 7" key="1">
    <citation type="submission" date="2018-02" db="EMBL/GenBank/DDBJ databases">
        <title>The genomes of Aspergillus section Nigri reveals drivers in fungal speciation.</title>
        <authorList>
            <consortium name="DOE Joint Genome Institute"/>
            <person name="Vesth T.C."/>
            <person name="Nybo J."/>
            <person name="Theobald S."/>
            <person name="Brandl J."/>
            <person name="Frisvad J.C."/>
            <person name="Nielsen K.F."/>
            <person name="Lyhne E.K."/>
            <person name="Kogle M.E."/>
            <person name="Kuo A."/>
            <person name="Riley R."/>
            <person name="Clum A."/>
            <person name="Nolan M."/>
            <person name="Lipzen A."/>
            <person name="Salamov A."/>
            <person name="Henrissat B."/>
            <person name="Wiebenga A."/>
            <person name="De vries R.P."/>
            <person name="Grigoriev I.V."/>
            <person name="Mortensen U.H."/>
            <person name="Andersen M.R."/>
            <person name="Baker S.E."/>
        </authorList>
    </citation>
    <scope>NUCLEOTIDE SEQUENCE [LARGE SCALE GENOMIC DNA]</scope>
    <source>
        <strain evidence="6 7">CBS 121057</strain>
    </source>
</reference>
<dbReference type="STRING" id="1448318.A0A319DTY9"/>
<keyword evidence="3" id="KW-0436">Ligase</keyword>
<organism evidence="6 7">
    <name type="scientific">Aspergillus sclerotiicarbonarius (strain CBS 121057 / IBT 28362)</name>
    <dbReference type="NCBI Taxonomy" id="1448318"/>
    <lineage>
        <taxon>Eukaryota</taxon>
        <taxon>Fungi</taxon>
        <taxon>Dikarya</taxon>
        <taxon>Ascomycota</taxon>
        <taxon>Pezizomycotina</taxon>
        <taxon>Eurotiomycetes</taxon>
        <taxon>Eurotiomycetidae</taxon>
        <taxon>Eurotiales</taxon>
        <taxon>Aspergillaceae</taxon>
        <taxon>Aspergillus</taxon>
        <taxon>Aspergillus subgen. Circumdati</taxon>
    </lineage>
</organism>
<dbReference type="InterPro" id="IPR020845">
    <property type="entry name" value="AMP-binding_CS"/>
</dbReference>
<keyword evidence="7" id="KW-1185">Reference proteome</keyword>
<dbReference type="GO" id="GO:0044550">
    <property type="term" value="P:secondary metabolite biosynthetic process"/>
    <property type="evidence" value="ECO:0007669"/>
    <property type="project" value="TreeGrafter"/>
</dbReference>
<dbReference type="SMART" id="SM00823">
    <property type="entry name" value="PKS_PP"/>
    <property type="match status" value="1"/>
</dbReference>
<evidence type="ECO:0000256" key="3">
    <source>
        <dbReference type="ARBA" id="ARBA00022598"/>
    </source>
</evidence>
<dbReference type="GO" id="GO:0016874">
    <property type="term" value="F:ligase activity"/>
    <property type="evidence" value="ECO:0007669"/>
    <property type="project" value="UniProtKB-KW"/>
</dbReference>
<keyword evidence="1" id="KW-0596">Phosphopantetheine</keyword>